<dbReference type="InterPro" id="IPR050463">
    <property type="entry name" value="Gfo/Idh/MocA_oxidrdct_glycsds"/>
</dbReference>
<dbReference type="Proteomes" id="UP000254889">
    <property type="component" value="Chromosome"/>
</dbReference>
<dbReference type="SUPFAM" id="SSF55347">
    <property type="entry name" value="Glyceraldehyde-3-phosphate dehydrogenase-like, C-terminal domain"/>
    <property type="match status" value="1"/>
</dbReference>
<dbReference type="OrthoDB" id="9792935at2"/>
<dbReference type="InterPro" id="IPR000683">
    <property type="entry name" value="Gfo/Idh/MocA-like_OxRdtase_N"/>
</dbReference>
<dbReference type="GO" id="GO:0000166">
    <property type="term" value="F:nucleotide binding"/>
    <property type="evidence" value="ECO:0007669"/>
    <property type="project" value="InterPro"/>
</dbReference>
<dbReference type="EMBL" id="CP031417">
    <property type="protein sequence ID" value="AXK82354.1"/>
    <property type="molecule type" value="Genomic_DNA"/>
</dbReference>
<dbReference type="AlphaFoldDB" id="A0A345ZZK7"/>
<dbReference type="KEGG" id="ptaw:DW352_18645"/>
<sequence length="396" mass="43293">MNEKRQLRLGVAGLGRAFTVMLPTLARDRRIKLVAAADPRPEARERFAAEFEARSYEDVEALCADPDVEVVYVATPHQLHAAHVKSAAAHGKHILVEKPIAISLAESTEMIEAARAAGVHLIVGHSHSFNAPILHCRKLIDSGAFGRVRMITALNYTDFLYRPRRPEELDTAKGGGALFSQAPHQVDVVRLLGGGRAKAVRAQTGAWDPTRPTEGAFSALLTFEDGVFASLTYDGYGHFDSDEFQGWVGEMGQQKKAQGPRVLQRYDDPDVEAAAKNARNYGGSGYQPASSAPPQHHQHFGLVLVSCERGELRPTPDGVMVYQQGIGRLDELPPPPVPRVEVIDELYEAVVNKRAPLHDGRWAMATLEVCLAMLRSARNGTDIALSHQTGLPRDRA</sequence>
<dbReference type="SUPFAM" id="SSF51735">
    <property type="entry name" value="NAD(P)-binding Rossmann-fold domains"/>
    <property type="match status" value="1"/>
</dbReference>
<organism evidence="4 5">
    <name type="scientific">Pseudolabrys taiwanensis</name>
    <dbReference type="NCBI Taxonomy" id="331696"/>
    <lineage>
        <taxon>Bacteria</taxon>
        <taxon>Pseudomonadati</taxon>
        <taxon>Pseudomonadota</taxon>
        <taxon>Alphaproteobacteria</taxon>
        <taxon>Hyphomicrobiales</taxon>
        <taxon>Xanthobacteraceae</taxon>
        <taxon>Pseudolabrys</taxon>
    </lineage>
</organism>
<gene>
    <name evidence="4" type="ORF">DW352_18645</name>
</gene>
<feature type="domain" description="Gfo/Idh/MocA-like oxidoreductase N-terminal" evidence="2">
    <location>
        <begin position="8"/>
        <end position="125"/>
    </location>
</feature>
<dbReference type="InterPro" id="IPR055170">
    <property type="entry name" value="GFO_IDH_MocA-like_dom"/>
</dbReference>
<feature type="domain" description="GFO/IDH/MocA-like oxidoreductase" evidence="3">
    <location>
        <begin position="134"/>
        <end position="234"/>
    </location>
</feature>
<dbReference type="PANTHER" id="PTHR43818:SF11">
    <property type="entry name" value="BCDNA.GH03377"/>
    <property type="match status" value="1"/>
</dbReference>
<keyword evidence="5" id="KW-1185">Reference proteome</keyword>
<name>A0A345ZZK7_9HYPH</name>
<evidence type="ECO:0000256" key="1">
    <source>
        <dbReference type="ARBA" id="ARBA00023002"/>
    </source>
</evidence>
<evidence type="ECO:0000313" key="5">
    <source>
        <dbReference type="Proteomes" id="UP000254889"/>
    </source>
</evidence>
<dbReference type="Gene3D" id="3.30.360.10">
    <property type="entry name" value="Dihydrodipicolinate Reductase, domain 2"/>
    <property type="match status" value="1"/>
</dbReference>
<protein>
    <submittedName>
        <fullName evidence="4">Gfo/Idh/MocA family oxidoreductase</fullName>
    </submittedName>
</protein>
<evidence type="ECO:0000259" key="3">
    <source>
        <dbReference type="Pfam" id="PF22725"/>
    </source>
</evidence>
<dbReference type="Pfam" id="PF01408">
    <property type="entry name" value="GFO_IDH_MocA"/>
    <property type="match status" value="1"/>
</dbReference>
<proteinExistence type="predicted"/>
<evidence type="ECO:0000313" key="4">
    <source>
        <dbReference type="EMBL" id="AXK82354.1"/>
    </source>
</evidence>
<dbReference type="Pfam" id="PF22725">
    <property type="entry name" value="GFO_IDH_MocA_C3"/>
    <property type="match status" value="1"/>
</dbReference>
<reference evidence="4 5" key="1">
    <citation type="submission" date="2018-07" db="EMBL/GenBank/DDBJ databases">
        <authorList>
            <person name="Quirk P.G."/>
            <person name="Krulwich T.A."/>
        </authorList>
    </citation>
    <scope>NUCLEOTIDE SEQUENCE [LARGE SCALE GENOMIC DNA]</scope>
    <source>
        <strain evidence="4 5">CC-BB4</strain>
    </source>
</reference>
<dbReference type="PANTHER" id="PTHR43818">
    <property type="entry name" value="BCDNA.GH03377"/>
    <property type="match status" value="1"/>
</dbReference>
<accession>A0A345ZZK7</accession>
<dbReference type="GO" id="GO:0016491">
    <property type="term" value="F:oxidoreductase activity"/>
    <property type="evidence" value="ECO:0007669"/>
    <property type="project" value="UniProtKB-KW"/>
</dbReference>
<keyword evidence="1" id="KW-0560">Oxidoreductase</keyword>
<dbReference type="RefSeq" id="WP_115692733.1">
    <property type="nucleotide sequence ID" value="NZ_CP031417.1"/>
</dbReference>
<dbReference type="InterPro" id="IPR036291">
    <property type="entry name" value="NAD(P)-bd_dom_sf"/>
</dbReference>
<dbReference type="Gene3D" id="3.40.50.720">
    <property type="entry name" value="NAD(P)-binding Rossmann-like Domain"/>
    <property type="match status" value="1"/>
</dbReference>
<evidence type="ECO:0000259" key="2">
    <source>
        <dbReference type="Pfam" id="PF01408"/>
    </source>
</evidence>